<dbReference type="AlphaFoldDB" id="A0A4Q7KI26"/>
<accession>A0A4Q7KI26</accession>
<dbReference type="GO" id="GO:0009231">
    <property type="term" value="P:riboflavin biosynthetic process"/>
    <property type="evidence" value="ECO:0007669"/>
    <property type="project" value="InterPro"/>
</dbReference>
<dbReference type="RefSeq" id="WP_130346261.1">
    <property type="nucleotide sequence ID" value="NZ_SGWQ01000008.1"/>
</dbReference>
<dbReference type="InterPro" id="IPR050765">
    <property type="entry name" value="Riboflavin_Biosynth_HTPR"/>
</dbReference>
<name>A0A4Q7KI26_9PSEU</name>
<keyword evidence="3" id="KW-1185">Reference proteome</keyword>
<organism evidence="2 3">
    <name type="scientific">Herbihabitans rhizosphaerae</name>
    <dbReference type="NCBI Taxonomy" id="1872711"/>
    <lineage>
        <taxon>Bacteria</taxon>
        <taxon>Bacillati</taxon>
        <taxon>Actinomycetota</taxon>
        <taxon>Actinomycetes</taxon>
        <taxon>Pseudonocardiales</taxon>
        <taxon>Pseudonocardiaceae</taxon>
        <taxon>Herbihabitans</taxon>
    </lineage>
</organism>
<dbReference type="EMBL" id="SGWQ01000008">
    <property type="protein sequence ID" value="RZS34819.1"/>
    <property type="molecule type" value="Genomic_DNA"/>
</dbReference>
<dbReference type="Pfam" id="PF01872">
    <property type="entry name" value="RibD_C"/>
    <property type="match status" value="1"/>
</dbReference>
<evidence type="ECO:0000313" key="2">
    <source>
        <dbReference type="EMBL" id="RZS34819.1"/>
    </source>
</evidence>
<evidence type="ECO:0000259" key="1">
    <source>
        <dbReference type="Pfam" id="PF01872"/>
    </source>
</evidence>
<dbReference type="OrthoDB" id="3471498at2"/>
<protein>
    <submittedName>
        <fullName evidence="2">Dihydrofolate reductase</fullName>
    </submittedName>
</protein>
<evidence type="ECO:0000313" key="3">
    <source>
        <dbReference type="Proteomes" id="UP000294257"/>
    </source>
</evidence>
<comment type="caution">
    <text evidence="2">The sequence shown here is derived from an EMBL/GenBank/DDBJ whole genome shotgun (WGS) entry which is preliminary data.</text>
</comment>
<dbReference type="PANTHER" id="PTHR38011">
    <property type="entry name" value="DIHYDROFOLATE REDUCTASE FAMILY PROTEIN (AFU_ORTHOLOGUE AFUA_8G06820)"/>
    <property type="match status" value="1"/>
</dbReference>
<dbReference type="Gene3D" id="3.40.430.10">
    <property type="entry name" value="Dihydrofolate Reductase, subunit A"/>
    <property type="match status" value="1"/>
</dbReference>
<dbReference type="PANTHER" id="PTHR38011:SF11">
    <property type="entry name" value="2,5-DIAMINO-6-RIBOSYLAMINO-4(3H)-PYRIMIDINONE 5'-PHOSPHATE REDUCTASE"/>
    <property type="match status" value="1"/>
</dbReference>
<sequence length="186" mass="20570">MRKVVLQELVSVDGFAAESDGELGFFEAIRDYRELDRDNVEFLERFDTVLLGATTYRMFVEYWPSQTAADEPVADRVNTIGKVVFSSTLDSAPWGSWEPARLVRGRAEDEVAALKQVDGGDMIVWGSLSLGRSLLAARLVDEVQLIVAPIVLGSGVRPFPESTIGLELVEVKQYEAGAASLRYQVR</sequence>
<proteinExistence type="predicted"/>
<dbReference type="SUPFAM" id="SSF53597">
    <property type="entry name" value="Dihydrofolate reductase-like"/>
    <property type="match status" value="1"/>
</dbReference>
<reference evidence="2 3" key="1">
    <citation type="submission" date="2019-02" db="EMBL/GenBank/DDBJ databases">
        <title>Genomic Encyclopedia of Type Strains, Phase IV (KMG-IV): sequencing the most valuable type-strain genomes for metagenomic binning, comparative biology and taxonomic classification.</title>
        <authorList>
            <person name="Goeker M."/>
        </authorList>
    </citation>
    <scope>NUCLEOTIDE SEQUENCE [LARGE SCALE GENOMIC DNA]</scope>
    <source>
        <strain evidence="2 3">DSM 101727</strain>
    </source>
</reference>
<feature type="domain" description="Bacterial bifunctional deaminase-reductase C-terminal" evidence="1">
    <location>
        <begin position="2"/>
        <end position="177"/>
    </location>
</feature>
<dbReference type="InterPro" id="IPR024072">
    <property type="entry name" value="DHFR-like_dom_sf"/>
</dbReference>
<gene>
    <name evidence="2" type="ORF">EV193_108168</name>
</gene>
<dbReference type="GO" id="GO:0008703">
    <property type="term" value="F:5-amino-6-(5-phosphoribosylamino)uracil reductase activity"/>
    <property type="evidence" value="ECO:0007669"/>
    <property type="project" value="InterPro"/>
</dbReference>
<dbReference type="Proteomes" id="UP000294257">
    <property type="component" value="Unassembled WGS sequence"/>
</dbReference>
<dbReference type="InterPro" id="IPR002734">
    <property type="entry name" value="RibDG_C"/>
</dbReference>